<proteinExistence type="predicted"/>
<evidence type="ECO:0000313" key="7">
    <source>
        <dbReference type="Proteomes" id="UP001589733"/>
    </source>
</evidence>
<gene>
    <name evidence="6" type="ORF">ACFFLM_22355</name>
</gene>
<comment type="subcellular location">
    <subcellularLocation>
        <location evidence="1">Membrane</location>
        <topology evidence="1">Multi-pass membrane protein</topology>
    </subcellularLocation>
</comment>
<organism evidence="6 7">
    <name type="scientific">Deinococcus oregonensis</name>
    <dbReference type="NCBI Taxonomy" id="1805970"/>
    <lineage>
        <taxon>Bacteria</taxon>
        <taxon>Thermotogati</taxon>
        <taxon>Deinococcota</taxon>
        <taxon>Deinococci</taxon>
        <taxon>Deinococcales</taxon>
        <taxon>Deinococcaceae</taxon>
        <taxon>Deinococcus</taxon>
    </lineage>
</organism>
<keyword evidence="4 5" id="KW-0472">Membrane</keyword>
<dbReference type="EMBL" id="JBHLYR010000063">
    <property type="protein sequence ID" value="MFB9994707.1"/>
    <property type="molecule type" value="Genomic_DNA"/>
</dbReference>
<comment type="caution">
    <text evidence="6">The sequence shown here is derived from an EMBL/GenBank/DDBJ whole genome shotgun (WGS) entry which is preliminary data.</text>
</comment>
<protein>
    <submittedName>
        <fullName evidence="6">CorA family divalent cation transporter</fullName>
    </submittedName>
</protein>
<dbReference type="SUPFAM" id="SSF144083">
    <property type="entry name" value="Magnesium transport protein CorA, transmembrane region"/>
    <property type="match status" value="1"/>
</dbReference>
<keyword evidence="2 5" id="KW-0812">Transmembrane</keyword>
<dbReference type="Proteomes" id="UP001589733">
    <property type="component" value="Unassembled WGS sequence"/>
</dbReference>
<evidence type="ECO:0000256" key="1">
    <source>
        <dbReference type="ARBA" id="ARBA00004141"/>
    </source>
</evidence>
<dbReference type="InterPro" id="IPR045863">
    <property type="entry name" value="CorA_TM1_TM2"/>
</dbReference>
<dbReference type="RefSeq" id="WP_380015910.1">
    <property type="nucleotide sequence ID" value="NZ_JBHLYR010000063.1"/>
</dbReference>
<reference evidence="6 7" key="1">
    <citation type="submission" date="2024-09" db="EMBL/GenBank/DDBJ databases">
        <authorList>
            <person name="Sun Q."/>
            <person name="Mori K."/>
        </authorList>
    </citation>
    <scope>NUCLEOTIDE SEQUENCE [LARGE SCALE GENOMIC DNA]</scope>
    <source>
        <strain evidence="6 7">JCM 13503</strain>
    </source>
</reference>
<sequence>MVATMFLPLTLVTGFFGQNFGFLVDELISTPQAFWIWCVGFETLVAVVAIVLVRRVSAGKRACCSAQRSFARGVSGEKALATHSICEPRSDRRMTERLTKAKSLGWLKIRTFCPSCWIT</sequence>
<evidence type="ECO:0000256" key="5">
    <source>
        <dbReference type="SAM" id="Phobius"/>
    </source>
</evidence>
<name>A0ABV6B4M0_9DEIO</name>
<dbReference type="Pfam" id="PF01544">
    <property type="entry name" value="CorA"/>
    <property type="match status" value="1"/>
</dbReference>
<evidence type="ECO:0000256" key="4">
    <source>
        <dbReference type="ARBA" id="ARBA00023136"/>
    </source>
</evidence>
<dbReference type="Gene3D" id="1.20.58.340">
    <property type="entry name" value="Magnesium transport protein CorA, transmembrane region"/>
    <property type="match status" value="1"/>
</dbReference>
<dbReference type="InterPro" id="IPR002523">
    <property type="entry name" value="MgTranspt_CorA/ZnTranspt_ZntB"/>
</dbReference>
<evidence type="ECO:0000256" key="2">
    <source>
        <dbReference type="ARBA" id="ARBA00022692"/>
    </source>
</evidence>
<keyword evidence="3 5" id="KW-1133">Transmembrane helix</keyword>
<feature type="transmembrane region" description="Helical" evidence="5">
    <location>
        <begin position="33"/>
        <end position="53"/>
    </location>
</feature>
<evidence type="ECO:0000256" key="3">
    <source>
        <dbReference type="ARBA" id="ARBA00022989"/>
    </source>
</evidence>
<accession>A0ABV6B4M0</accession>
<keyword evidence="7" id="KW-1185">Reference proteome</keyword>
<evidence type="ECO:0000313" key="6">
    <source>
        <dbReference type="EMBL" id="MFB9994707.1"/>
    </source>
</evidence>